<reference evidence="6 7" key="1">
    <citation type="submission" date="2023-03" db="EMBL/GenBank/DDBJ databases">
        <title>Complete genome sequence of Tepidibacter sp. SWIR-1, isolated from a deep-sea hydrothermal vent.</title>
        <authorList>
            <person name="Li X."/>
        </authorList>
    </citation>
    <scope>NUCLEOTIDE SEQUENCE [LARGE SCALE GENOMIC DNA]</scope>
    <source>
        <strain evidence="6 7">SWIR-1</strain>
    </source>
</reference>
<evidence type="ECO:0000256" key="2">
    <source>
        <dbReference type="ARBA" id="ARBA00023015"/>
    </source>
</evidence>
<name>A0ABY8E8I2_9FIRM</name>
<accession>A0ABY8E8I2</accession>
<evidence type="ECO:0000256" key="1">
    <source>
        <dbReference type="ARBA" id="ARBA00009437"/>
    </source>
</evidence>
<evidence type="ECO:0000256" key="4">
    <source>
        <dbReference type="ARBA" id="ARBA00023163"/>
    </source>
</evidence>
<evidence type="ECO:0000259" key="5">
    <source>
        <dbReference type="PROSITE" id="PS50931"/>
    </source>
</evidence>
<dbReference type="PANTHER" id="PTHR30126:SF64">
    <property type="entry name" value="HTH-TYPE TRANSCRIPTIONAL REGULATOR CITR"/>
    <property type="match status" value="1"/>
</dbReference>
<dbReference type="RefSeq" id="WP_277731138.1">
    <property type="nucleotide sequence ID" value="NZ_CP120733.1"/>
</dbReference>
<dbReference type="InterPro" id="IPR036390">
    <property type="entry name" value="WH_DNA-bd_sf"/>
</dbReference>
<dbReference type="SUPFAM" id="SSF53850">
    <property type="entry name" value="Periplasmic binding protein-like II"/>
    <property type="match status" value="1"/>
</dbReference>
<keyword evidence="7" id="KW-1185">Reference proteome</keyword>
<dbReference type="Gene3D" id="3.40.190.290">
    <property type="match status" value="1"/>
</dbReference>
<proteinExistence type="inferred from homology"/>
<evidence type="ECO:0000313" key="6">
    <source>
        <dbReference type="EMBL" id="WFD09216.1"/>
    </source>
</evidence>
<dbReference type="SUPFAM" id="SSF46785">
    <property type="entry name" value="Winged helix' DNA-binding domain"/>
    <property type="match status" value="1"/>
</dbReference>
<organism evidence="6 7">
    <name type="scientific">Tepidibacter hydrothermalis</name>
    <dbReference type="NCBI Taxonomy" id="3036126"/>
    <lineage>
        <taxon>Bacteria</taxon>
        <taxon>Bacillati</taxon>
        <taxon>Bacillota</taxon>
        <taxon>Clostridia</taxon>
        <taxon>Peptostreptococcales</taxon>
        <taxon>Peptostreptococcaceae</taxon>
        <taxon>Tepidibacter</taxon>
    </lineage>
</organism>
<keyword evidence="2" id="KW-0805">Transcription regulation</keyword>
<keyword evidence="3" id="KW-0238">DNA-binding</keyword>
<dbReference type="InterPro" id="IPR005119">
    <property type="entry name" value="LysR_subst-bd"/>
</dbReference>
<feature type="domain" description="HTH lysR-type" evidence="5">
    <location>
        <begin position="1"/>
        <end position="58"/>
    </location>
</feature>
<dbReference type="PROSITE" id="PS50931">
    <property type="entry name" value="HTH_LYSR"/>
    <property type="match status" value="1"/>
</dbReference>
<evidence type="ECO:0000256" key="3">
    <source>
        <dbReference type="ARBA" id="ARBA00023125"/>
    </source>
</evidence>
<dbReference type="Pfam" id="PF03466">
    <property type="entry name" value="LysR_substrate"/>
    <property type="match status" value="1"/>
</dbReference>
<dbReference type="InterPro" id="IPR036388">
    <property type="entry name" value="WH-like_DNA-bd_sf"/>
</dbReference>
<dbReference type="PRINTS" id="PR00039">
    <property type="entry name" value="HTHLYSR"/>
</dbReference>
<dbReference type="EMBL" id="CP120733">
    <property type="protein sequence ID" value="WFD09216.1"/>
    <property type="molecule type" value="Genomic_DNA"/>
</dbReference>
<evidence type="ECO:0000313" key="7">
    <source>
        <dbReference type="Proteomes" id="UP001222800"/>
    </source>
</evidence>
<dbReference type="Proteomes" id="UP001222800">
    <property type="component" value="Chromosome"/>
</dbReference>
<dbReference type="InterPro" id="IPR000847">
    <property type="entry name" value="LysR_HTH_N"/>
</dbReference>
<comment type="similarity">
    <text evidence="1">Belongs to the LysR transcriptional regulatory family.</text>
</comment>
<sequence>MIDTRLDTFITVVKTKNYTKAAQILNLTQPAVSQQIRYLENYYNVELIKKANKTIYLTKEGDILYEYAQKMKVLNRALKSEIKNNSSLRKIYNVGATMTTGEYIMPYILGDYKKDYPNIDIILSVDNTKSIIEKLQDGEIELALIEGYFDKDKFEYIKLKDDELVLAVSPKHEFASRIEVELEEVIKGNLILREKGSGTRDIFERKISEFGYGIENMNVYMEIRSINAIKSLVESNLGYTIISKEAIKREVDLKFIKIIPIKNIKIKREFNFIYKTSSFLEFINDFIKYCYNHK</sequence>
<protein>
    <submittedName>
        <fullName evidence="6">LysR family transcriptional regulator</fullName>
    </submittedName>
</protein>
<dbReference type="PANTHER" id="PTHR30126">
    <property type="entry name" value="HTH-TYPE TRANSCRIPTIONAL REGULATOR"/>
    <property type="match status" value="1"/>
</dbReference>
<keyword evidence="4" id="KW-0804">Transcription</keyword>
<dbReference type="Gene3D" id="1.10.10.10">
    <property type="entry name" value="Winged helix-like DNA-binding domain superfamily/Winged helix DNA-binding domain"/>
    <property type="match status" value="1"/>
</dbReference>
<dbReference type="CDD" id="cd08420">
    <property type="entry name" value="PBP2_CysL_like"/>
    <property type="match status" value="1"/>
</dbReference>
<gene>
    <name evidence="6" type="ORF">P4S50_12565</name>
</gene>
<dbReference type="Pfam" id="PF00126">
    <property type="entry name" value="HTH_1"/>
    <property type="match status" value="1"/>
</dbReference>